<feature type="domain" description="GGDEF" evidence="5">
    <location>
        <begin position="532"/>
        <end position="663"/>
    </location>
</feature>
<feature type="domain" description="PAC" evidence="3">
    <location>
        <begin position="287"/>
        <end position="339"/>
    </location>
</feature>
<evidence type="ECO:0000256" key="1">
    <source>
        <dbReference type="SAM" id="Coils"/>
    </source>
</evidence>
<dbReference type="SUPFAM" id="SSF55073">
    <property type="entry name" value="Nucleotide cyclase"/>
    <property type="match status" value="1"/>
</dbReference>
<dbReference type="Pfam" id="PF00990">
    <property type="entry name" value="GGDEF"/>
    <property type="match status" value="1"/>
</dbReference>
<dbReference type="SUPFAM" id="SSF141868">
    <property type="entry name" value="EAL domain-like"/>
    <property type="match status" value="1"/>
</dbReference>
<sequence length="925" mass="102799">MEKSGLCFVGRYIYFMRLVAGAQAASELKKVSATMHTKNDAADIFRQLAEGVGHSGSPRFYATLVERLATILGVDHVLVADVTQLHRAETLAVWSNGNLLSNVTYTLTGTPCETVLGREICLYDHDVQSRFPDDKLLCELGAESYLGRALYAADGSLVGLLAVLKNAPMQLDDLANEILQIAAAQAGAELCRQKAEQALRKSEEVARESERRLDTLLNHLPGMAYRCLNDRNWTMQLVSQGAETLTGYRPDELQGNRLISFAALIHPDDQDKVFHEVQSAIANRCPYRVIYQLRHRDGGYRWMWEQGQAVIDEAGEIVCLEGFISDVTDQQESQRVQNAVVQVASTVTTQVGDGYFQQLIVTLVKVLEADAGFIALLHTSPQGDENVYGQATTVSMVVDGAQREQHTFALRGSPSEQVVLEREAVMHDGSPLLLPGTLLPTRAWIGRRLDNANGEAIGVMMVFYRQPLTTNAFATSVLQILSTGAAAELERRRDHRHMHQLAYTDSTTGLPNRVRFMELLAQMWQEAQQGEHGLSLLLLDIRRFKEVNDLHGHQVGDQLLVTVADRLAKISHSYGSLARLSGDEFALLVADTTPRDIGSLVEQLRLVVKPPLHLERRVFHLDVSIGFAHYPQHVSEAGELFNAASIALHHAKRRENSICPYSQTMRHALHRRQQMTERLSAAITEHKLELYFQPQVNLTSGQLTGAEALCRWHDAEWGWVSPGEFIPLAEERGLIRALGDWVLEESARQLLAWREQPEGGLPGRLSINISAQQFADPELTHHIAQLTAGVSSSAIALELTESDFMRDPDQAVEITHAMRQAGYALSIDDFGTGYSSLSYLRRFAADALKIDISFVREMLENKNDRTIVQAIIAMAKALEMKTVAEGVETRDQANLLAAMGCNEAQGYWFGRPLPADEFATQWLTT</sequence>
<keyword evidence="1" id="KW-0175">Coiled coil</keyword>
<dbReference type="Gene3D" id="3.30.70.270">
    <property type="match status" value="1"/>
</dbReference>
<dbReference type="InterPro" id="IPR001633">
    <property type="entry name" value="EAL_dom"/>
</dbReference>
<dbReference type="PATRIC" id="fig|1204738.3.peg.252"/>
<dbReference type="NCBIfam" id="TIGR00254">
    <property type="entry name" value="GGDEF"/>
    <property type="match status" value="1"/>
</dbReference>
<dbReference type="SUPFAM" id="SSF55785">
    <property type="entry name" value="PYP-like sensor domain (PAS domain)"/>
    <property type="match status" value="1"/>
</dbReference>
<reference evidence="6 7" key="1">
    <citation type="journal article" date="2013" name="Genome Announc.">
        <title>Draft Genome of the Marine Gammaproteobacterium Halomonas titanicae.</title>
        <authorList>
            <person name="Sanchez-Porro C."/>
            <person name="de la Haba R.R."/>
            <person name="Cruz-Hernandez N."/>
            <person name="Gonzalez J.M."/>
            <person name="Reyes-Guirao C."/>
            <person name="Navarro-Sampedro L."/>
            <person name="Carballo M."/>
            <person name="Ventosa A."/>
        </authorList>
    </citation>
    <scope>NUCLEOTIDE SEQUENCE [LARGE SCALE GENOMIC DNA]</scope>
    <source>
        <strain evidence="6 7">BH1</strain>
    </source>
</reference>
<feature type="coiled-coil region" evidence="1">
    <location>
        <begin position="192"/>
        <end position="219"/>
    </location>
</feature>
<evidence type="ECO:0000259" key="4">
    <source>
        <dbReference type="PROSITE" id="PS50883"/>
    </source>
</evidence>
<dbReference type="Gene3D" id="3.20.20.450">
    <property type="entry name" value="EAL domain"/>
    <property type="match status" value="1"/>
</dbReference>
<dbReference type="PANTHER" id="PTHR44757">
    <property type="entry name" value="DIGUANYLATE CYCLASE DGCP"/>
    <property type="match status" value="1"/>
</dbReference>
<dbReference type="InterPro" id="IPR003018">
    <property type="entry name" value="GAF"/>
</dbReference>
<evidence type="ECO:0000259" key="3">
    <source>
        <dbReference type="PROSITE" id="PS50113"/>
    </source>
</evidence>
<dbReference type="SMART" id="SM00267">
    <property type="entry name" value="GGDEF"/>
    <property type="match status" value="1"/>
</dbReference>
<evidence type="ECO:0000259" key="2">
    <source>
        <dbReference type="PROSITE" id="PS50112"/>
    </source>
</evidence>
<organism evidence="6 7">
    <name type="scientific">Vreelandella titanicae BH1</name>
    <dbReference type="NCBI Taxonomy" id="1204738"/>
    <lineage>
        <taxon>Bacteria</taxon>
        <taxon>Pseudomonadati</taxon>
        <taxon>Pseudomonadota</taxon>
        <taxon>Gammaproteobacteria</taxon>
        <taxon>Oceanospirillales</taxon>
        <taxon>Halomonadaceae</taxon>
        <taxon>Vreelandella</taxon>
    </lineage>
</organism>
<dbReference type="Pfam" id="PF01590">
    <property type="entry name" value="GAF"/>
    <property type="match status" value="1"/>
</dbReference>
<dbReference type="InterPro" id="IPR029016">
    <property type="entry name" value="GAF-like_dom_sf"/>
</dbReference>
<feature type="domain" description="PAS" evidence="2">
    <location>
        <begin position="209"/>
        <end position="284"/>
    </location>
</feature>
<dbReference type="InterPro" id="IPR000700">
    <property type="entry name" value="PAS-assoc_C"/>
</dbReference>
<dbReference type="EMBL" id="AOPO01000001">
    <property type="protein sequence ID" value="ELY22559.1"/>
    <property type="molecule type" value="Genomic_DNA"/>
</dbReference>
<dbReference type="InterPro" id="IPR013655">
    <property type="entry name" value="PAS_fold_3"/>
</dbReference>
<dbReference type="InterPro" id="IPR043128">
    <property type="entry name" value="Rev_trsase/Diguanyl_cyclase"/>
</dbReference>
<dbReference type="InterPro" id="IPR000160">
    <property type="entry name" value="GGDEF_dom"/>
</dbReference>
<dbReference type="InterPro" id="IPR035965">
    <property type="entry name" value="PAS-like_dom_sf"/>
</dbReference>
<dbReference type="PROSITE" id="PS50887">
    <property type="entry name" value="GGDEF"/>
    <property type="match status" value="1"/>
</dbReference>
<dbReference type="Gene3D" id="3.30.450.40">
    <property type="match status" value="1"/>
</dbReference>
<proteinExistence type="predicted"/>
<dbReference type="PROSITE" id="PS50112">
    <property type="entry name" value="PAS"/>
    <property type="match status" value="1"/>
</dbReference>
<dbReference type="InterPro" id="IPR001610">
    <property type="entry name" value="PAC"/>
</dbReference>
<feature type="domain" description="EAL" evidence="4">
    <location>
        <begin position="672"/>
        <end position="925"/>
    </location>
</feature>
<dbReference type="InterPro" id="IPR029787">
    <property type="entry name" value="Nucleotide_cyclase"/>
</dbReference>
<evidence type="ECO:0000313" key="6">
    <source>
        <dbReference type="EMBL" id="ELY22559.1"/>
    </source>
</evidence>
<dbReference type="CDD" id="cd00130">
    <property type="entry name" value="PAS"/>
    <property type="match status" value="1"/>
</dbReference>
<dbReference type="CDD" id="cd01948">
    <property type="entry name" value="EAL"/>
    <property type="match status" value="1"/>
</dbReference>
<name>L9UCH6_9GAMM</name>
<gene>
    <name evidence="6" type="ORF">HALTITAN_0173</name>
</gene>
<dbReference type="CDD" id="cd01949">
    <property type="entry name" value="GGDEF"/>
    <property type="match status" value="1"/>
</dbReference>
<dbReference type="PROSITE" id="PS50113">
    <property type="entry name" value="PAC"/>
    <property type="match status" value="1"/>
</dbReference>
<dbReference type="SMART" id="SM00065">
    <property type="entry name" value="GAF"/>
    <property type="match status" value="1"/>
</dbReference>
<comment type="caution">
    <text evidence="6">The sequence shown here is derived from an EMBL/GenBank/DDBJ whole genome shotgun (WGS) entry which is preliminary data.</text>
</comment>
<protein>
    <submittedName>
        <fullName evidence="6">Diguanylate phosphodiesterase, EAL domain</fullName>
    </submittedName>
</protein>
<dbReference type="Pfam" id="PF00563">
    <property type="entry name" value="EAL"/>
    <property type="match status" value="1"/>
</dbReference>
<dbReference type="SUPFAM" id="SSF55781">
    <property type="entry name" value="GAF domain-like"/>
    <property type="match status" value="2"/>
</dbReference>
<dbReference type="InterPro" id="IPR052155">
    <property type="entry name" value="Biofilm_reg_signaling"/>
</dbReference>
<dbReference type="SMART" id="SM00091">
    <property type="entry name" value="PAS"/>
    <property type="match status" value="1"/>
</dbReference>
<dbReference type="SMART" id="SM00052">
    <property type="entry name" value="EAL"/>
    <property type="match status" value="1"/>
</dbReference>
<dbReference type="InterPro" id="IPR035919">
    <property type="entry name" value="EAL_sf"/>
</dbReference>
<dbReference type="AlphaFoldDB" id="L9UCH6"/>
<dbReference type="Pfam" id="PF08447">
    <property type="entry name" value="PAS_3"/>
    <property type="match status" value="1"/>
</dbReference>
<dbReference type="PANTHER" id="PTHR44757:SF2">
    <property type="entry name" value="BIOFILM ARCHITECTURE MAINTENANCE PROTEIN MBAA"/>
    <property type="match status" value="1"/>
</dbReference>
<accession>L9UCH6</accession>
<dbReference type="InterPro" id="IPR000014">
    <property type="entry name" value="PAS"/>
</dbReference>
<dbReference type="Gene3D" id="3.30.450.20">
    <property type="entry name" value="PAS domain"/>
    <property type="match status" value="1"/>
</dbReference>
<evidence type="ECO:0000259" key="5">
    <source>
        <dbReference type="PROSITE" id="PS50887"/>
    </source>
</evidence>
<dbReference type="NCBIfam" id="TIGR00229">
    <property type="entry name" value="sensory_box"/>
    <property type="match status" value="1"/>
</dbReference>
<evidence type="ECO:0000313" key="7">
    <source>
        <dbReference type="Proteomes" id="UP000011651"/>
    </source>
</evidence>
<dbReference type="Proteomes" id="UP000011651">
    <property type="component" value="Unassembled WGS sequence"/>
</dbReference>
<dbReference type="SMART" id="SM00086">
    <property type="entry name" value="PAC"/>
    <property type="match status" value="1"/>
</dbReference>
<dbReference type="PROSITE" id="PS50883">
    <property type="entry name" value="EAL"/>
    <property type="match status" value="1"/>
</dbReference>